<evidence type="ECO:0000313" key="2">
    <source>
        <dbReference type="Proteomes" id="UP000602442"/>
    </source>
</evidence>
<dbReference type="Proteomes" id="UP000602442">
    <property type="component" value="Unassembled WGS sequence"/>
</dbReference>
<dbReference type="EMBL" id="JAEANY010000001">
    <property type="protein sequence ID" value="MBH5321130.1"/>
    <property type="molecule type" value="Genomic_DNA"/>
</dbReference>
<dbReference type="Pfam" id="PF09939">
    <property type="entry name" value="DUF2171"/>
    <property type="match status" value="1"/>
</dbReference>
<protein>
    <submittedName>
        <fullName evidence="1">DUF2171 domain-containing protein</fullName>
    </submittedName>
</protein>
<reference evidence="1 2" key="1">
    <citation type="submission" date="2020-11" db="EMBL/GenBank/DDBJ databases">
        <title>Erythrobacter sediminis sp. nov., a marine bacterium from a tidal flat of Garorim Bay.</title>
        <authorList>
            <person name="Kim D."/>
            <person name="Yoo Y."/>
            <person name="Kim J.-J."/>
        </authorList>
    </citation>
    <scope>NUCLEOTIDE SEQUENCE [LARGE SCALE GENOMIC DNA]</scope>
    <source>
        <strain evidence="1 2">JGD-13</strain>
    </source>
</reference>
<evidence type="ECO:0000313" key="1">
    <source>
        <dbReference type="EMBL" id="MBH5321130.1"/>
    </source>
</evidence>
<accession>A0ABS0N1G4</accession>
<name>A0ABS0N1G4_9SPHN</name>
<gene>
    <name evidence="1" type="ORF">I5L03_00865</name>
</gene>
<organism evidence="1 2">
    <name type="scientific">Aurantiacibacter sediminis</name>
    <dbReference type="NCBI Taxonomy" id="2793064"/>
    <lineage>
        <taxon>Bacteria</taxon>
        <taxon>Pseudomonadati</taxon>
        <taxon>Pseudomonadota</taxon>
        <taxon>Alphaproteobacteria</taxon>
        <taxon>Sphingomonadales</taxon>
        <taxon>Erythrobacteraceae</taxon>
        <taxon>Aurantiacibacter</taxon>
    </lineage>
</organism>
<sequence>MFEKLRISEHMEVTNSEGEHIGTVDAVENDNIKLTKSDSMDDMHHFLSMNDVDRVKDNRVYLKKDARIPAGLGNKAQATV</sequence>
<dbReference type="InterPro" id="IPR018684">
    <property type="entry name" value="DUF2171"/>
</dbReference>
<keyword evidence="2" id="KW-1185">Reference proteome</keyword>
<comment type="caution">
    <text evidence="1">The sequence shown here is derived from an EMBL/GenBank/DDBJ whole genome shotgun (WGS) entry which is preliminary data.</text>
</comment>
<dbReference type="RefSeq" id="WP_197919823.1">
    <property type="nucleotide sequence ID" value="NZ_CAWPTA010000006.1"/>
</dbReference>
<proteinExistence type="predicted"/>